<name>A0A839TFV1_9BACL</name>
<proteinExistence type="predicted"/>
<dbReference type="Proteomes" id="UP000517523">
    <property type="component" value="Unassembled WGS sequence"/>
</dbReference>
<evidence type="ECO:0000313" key="2">
    <source>
        <dbReference type="Proteomes" id="UP000517523"/>
    </source>
</evidence>
<dbReference type="AlphaFoldDB" id="A0A839TFV1"/>
<evidence type="ECO:0000313" key="1">
    <source>
        <dbReference type="EMBL" id="MBB3125424.1"/>
    </source>
</evidence>
<reference evidence="1 2" key="1">
    <citation type="submission" date="2020-08" db="EMBL/GenBank/DDBJ databases">
        <title>Genomic Encyclopedia of Type Strains, Phase III (KMG-III): the genomes of soil and plant-associated and newly described type strains.</title>
        <authorList>
            <person name="Whitman W."/>
        </authorList>
    </citation>
    <scope>NUCLEOTIDE SEQUENCE [LARGE SCALE GENOMIC DNA]</scope>
    <source>
        <strain evidence="1 2">CECT 5831</strain>
    </source>
</reference>
<organism evidence="1 2">
    <name type="scientific">Paenibacillus rhizosphaerae</name>
    <dbReference type="NCBI Taxonomy" id="297318"/>
    <lineage>
        <taxon>Bacteria</taxon>
        <taxon>Bacillati</taxon>
        <taxon>Bacillota</taxon>
        <taxon>Bacilli</taxon>
        <taxon>Bacillales</taxon>
        <taxon>Paenibacillaceae</taxon>
        <taxon>Paenibacillus</taxon>
    </lineage>
</organism>
<sequence length="41" mass="4798">MSRSLIGFVTVINTVRKEIKLSIDRDEWEWIKFDDIIAAST</sequence>
<protein>
    <submittedName>
        <fullName evidence="1">Uncharacterized protein</fullName>
    </submittedName>
</protein>
<dbReference type="EMBL" id="JACHXJ010000001">
    <property type="protein sequence ID" value="MBB3125424.1"/>
    <property type="molecule type" value="Genomic_DNA"/>
</dbReference>
<accession>A0A839TFV1</accession>
<comment type="caution">
    <text evidence="1">The sequence shown here is derived from an EMBL/GenBank/DDBJ whole genome shotgun (WGS) entry which is preliminary data.</text>
</comment>
<gene>
    <name evidence="1" type="ORF">FHS19_000078</name>
</gene>
<dbReference type="RefSeq" id="WP_221223814.1">
    <property type="nucleotide sequence ID" value="NZ_JACHXJ010000001.1"/>
</dbReference>